<dbReference type="CDD" id="cd16455">
    <property type="entry name" value="RING-H2_AMFR"/>
    <property type="match status" value="1"/>
</dbReference>
<evidence type="ECO:0000256" key="4">
    <source>
        <dbReference type="ARBA" id="ARBA00022692"/>
    </source>
</evidence>
<dbReference type="InterPro" id="IPR013083">
    <property type="entry name" value="Znf_RING/FYVE/PHD"/>
</dbReference>
<comment type="caution">
    <text evidence="16">The sequence shown here is derived from an EMBL/GenBank/DDBJ whole genome shotgun (WGS) entry which is preliminary data.</text>
</comment>
<keyword evidence="10 13" id="KW-0472">Membrane</keyword>
<evidence type="ECO:0000256" key="6">
    <source>
        <dbReference type="ARBA" id="ARBA00022771"/>
    </source>
</evidence>
<evidence type="ECO:0000313" key="16">
    <source>
        <dbReference type="EMBL" id="CAI0404481.1"/>
    </source>
</evidence>
<accession>A0AAV0J3L9</accession>
<evidence type="ECO:0000256" key="5">
    <source>
        <dbReference type="ARBA" id="ARBA00022723"/>
    </source>
</evidence>
<keyword evidence="17" id="KW-1185">Reference proteome</keyword>
<keyword evidence="9 13" id="KW-1133">Transmembrane helix</keyword>
<dbReference type="GO" id="GO:0000151">
    <property type="term" value="C:ubiquitin ligase complex"/>
    <property type="evidence" value="ECO:0007669"/>
    <property type="project" value="TreeGrafter"/>
</dbReference>
<evidence type="ECO:0000256" key="7">
    <source>
        <dbReference type="ARBA" id="ARBA00022786"/>
    </source>
</evidence>
<sequence>MGVSYLAISAVSTALSFVGLQYQAEFSLDKLRANGLIGEDSVNLENANDALGLLLGSYATTALLANFLFNVFILLNLCLKSIFFADLYPSETRKLVERLVNYVIYKGTFLPLVIPPTVFQVGLWLIWLTIMCSLKMFQALARDRLERLNASPSAQPWTYFRVYSALLFVLSVDLFWIRICFGIYKTLGSPMLLLLFFEPLSIAFETLQVMFWKAMLVHGFQLLDIWLHHSAGDSANCQRFKFFDTLRAGSLWEWKGTLTRNLGFALDMATLLMALGHYVHIWWLHGVSFHLVDAVLFLNIRALLSAIIKRVKGFTKLRMALGALHAALPDATSEELRAYDDECAICREPMAKAKRLHCSHLFHLPCLRSWLDQGLNDMYSCPTCRKPLFLGRAENEPSPINREVLSDEQLAREISERLDRPNNAGNNFPAGPFPNQTQNPMEGSSWRSAGLDSSWLPQWPNQGVDGGAGPSNNAMRSAGLGRVQMMMRHLASVGETYAQTALEDAAWSLWPMNHPSQGMASGLPPIPPDPTTAGRYPGGVSGGGLHMRTPSRPVNDNMANLLAMAETVREVLPHIPDELVLEDLQRTNSVAVTVNNLLQM</sequence>
<evidence type="ECO:0000259" key="14">
    <source>
        <dbReference type="PROSITE" id="PS50089"/>
    </source>
</evidence>
<evidence type="ECO:0000256" key="1">
    <source>
        <dbReference type="ARBA" id="ARBA00004141"/>
    </source>
</evidence>
<dbReference type="Proteomes" id="UP001154282">
    <property type="component" value="Unassembled WGS sequence"/>
</dbReference>
<evidence type="ECO:0000256" key="13">
    <source>
        <dbReference type="SAM" id="Phobius"/>
    </source>
</evidence>
<dbReference type="SMART" id="SM00184">
    <property type="entry name" value="RING"/>
    <property type="match status" value="1"/>
</dbReference>
<dbReference type="PROSITE" id="PS50089">
    <property type="entry name" value="ZF_RING_2"/>
    <property type="match status" value="1"/>
</dbReference>
<dbReference type="FunFam" id="3.30.40.10:FF:000259">
    <property type="entry name" value="E3 ubiquitin protein ligase RIN2"/>
    <property type="match status" value="1"/>
</dbReference>
<evidence type="ECO:0008006" key="18">
    <source>
        <dbReference type="Google" id="ProtNLM"/>
    </source>
</evidence>
<feature type="compositionally biased region" description="Low complexity" evidence="12">
    <location>
        <begin position="421"/>
        <end position="435"/>
    </location>
</feature>
<dbReference type="GO" id="GO:0043130">
    <property type="term" value="F:ubiquitin binding"/>
    <property type="evidence" value="ECO:0007669"/>
    <property type="project" value="InterPro"/>
</dbReference>
<evidence type="ECO:0000313" key="17">
    <source>
        <dbReference type="Proteomes" id="UP001154282"/>
    </source>
</evidence>
<proteinExistence type="predicted"/>
<feature type="domain" description="CUE" evidence="15">
    <location>
        <begin position="560"/>
        <end position="600"/>
    </location>
</feature>
<evidence type="ECO:0000256" key="12">
    <source>
        <dbReference type="SAM" id="MobiDB-lite"/>
    </source>
</evidence>
<dbReference type="GO" id="GO:0005886">
    <property type="term" value="C:plasma membrane"/>
    <property type="evidence" value="ECO:0007669"/>
    <property type="project" value="TreeGrafter"/>
</dbReference>
<dbReference type="GO" id="GO:0061630">
    <property type="term" value="F:ubiquitin protein ligase activity"/>
    <property type="evidence" value="ECO:0007669"/>
    <property type="project" value="TreeGrafter"/>
</dbReference>
<reference evidence="16" key="1">
    <citation type="submission" date="2022-08" db="EMBL/GenBank/DDBJ databases">
        <authorList>
            <person name="Gutierrez-Valencia J."/>
        </authorList>
    </citation>
    <scope>NUCLEOTIDE SEQUENCE</scope>
</reference>
<feature type="transmembrane region" description="Helical" evidence="13">
    <location>
        <begin position="162"/>
        <end position="184"/>
    </location>
</feature>
<comment type="pathway">
    <text evidence="2">Protein modification; protein ubiquitination.</text>
</comment>
<dbReference type="SUPFAM" id="SSF57850">
    <property type="entry name" value="RING/U-box"/>
    <property type="match status" value="1"/>
</dbReference>
<dbReference type="InterPro" id="IPR001841">
    <property type="entry name" value="Znf_RING"/>
</dbReference>
<feature type="domain" description="RING-type" evidence="14">
    <location>
        <begin position="343"/>
        <end position="385"/>
    </location>
</feature>
<dbReference type="GO" id="GO:0016567">
    <property type="term" value="P:protein ubiquitination"/>
    <property type="evidence" value="ECO:0007669"/>
    <property type="project" value="TreeGrafter"/>
</dbReference>
<feature type="compositionally biased region" description="Polar residues" evidence="12">
    <location>
        <begin position="436"/>
        <end position="447"/>
    </location>
</feature>
<keyword evidence="7" id="KW-0833">Ubl conjugation pathway</keyword>
<keyword evidence="4 13" id="KW-0812">Transmembrane</keyword>
<dbReference type="InterPro" id="IPR003892">
    <property type="entry name" value="CUE"/>
</dbReference>
<evidence type="ECO:0000256" key="9">
    <source>
        <dbReference type="ARBA" id="ARBA00022989"/>
    </source>
</evidence>
<feature type="transmembrane region" description="Helical" evidence="13">
    <location>
        <begin position="190"/>
        <end position="212"/>
    </location>
</feature>
<dbReference type="GO" id="GO:0008270">
    <property type="term" value="F:zinc ion binding"/>
    <property type="evidence" value="ECO:0007669"/>
    <property type="project" value="UniProtKB-KW"/>
</dbReference>
<dbReference type="Pfam" id="PF25563">
    <property type="entry name" value="TPR_SYVN1_N"/>
    <property type="match status" value="1"/>
</dbReference>
<evidence type="ECO:0000256" key="10">
    <source>
        <dbReference type="ARBA" id="ARBA00023136"/>
    </source>
</evidence>
<name>A0AAV0J3L9_9ROSI</name>
<comment type="subcellular location">
    <subcellularLocation>
        <location evidence="1">Membrane</location>
        <topology evidence="1">Multi-pass membrane protein</topology>
    </subcellularLocation>
</comment>
<dbReference type="PROSITE" id="PS51140">
    <property type="entry name" value="CUE"/>
    <property type="match status" value="1"/>
</dbReference>
<keyword evidence="5" id="KW-0479">Metal-binding</keyword>
<dbReference type="GO" id="GO:0005829">
    <property type="term" value="C:cytosol"/>
    <property type="evidence" value="ECO:0007669"/>
    <property type="project" value="TreeGrafter"/>
</dbReference>
<dbReference type="PANTHER" id="PTHR15067">
    <property type="entry name" value="E3 UBIQUITIN-PROTEIN LIGASE RNF8"/>
    <property type="match status" value="1"/>
</dbReference>
<evidence type="ECO:0000256" key="2">
    <source>
        <dbReference type="ARBA" id="ARBA00004906"/>
    </source>
</evidence>
<evidence type="ECO:0000256" key="3">
    <source>
        <dbReference type="ARBA" id="ARBA00022679"/>
    </source>
</evidence>
<gene>
    <name evidence="16" type="ORF">LITE_LOCUS12483</name>
</gene>
<feature type="region of interest" description="Disordered" evidence="12">
    <location>
        <begin position="419"/>
        <end position="449"/>
    </location>
</feature>
<keyword evidence="6 11" id="KW-0863">Zinc-finger</keyword>
<keyword evidence="3" id="KW-0808">Transferase</keyword>
<dbReference type="Gene3D" id="1.10.8.10">
    <property type="entry name" value="DNA helicase RuvA subunit, C-terminal domain"/>
    <property type="match status" value="1"/>
</dbReference>
<dbReference type="GO" id="GO:0034052">
    <property type="term" value="P:positive regulation of plant-type hypersensitive response"/>
    <property type="evidence" value="ECO:0007669"/>
    <property type="project" value="TreeGrafter"/>
</dbReference>
<dbReference type="GO" id="GO:0006511">
    <property type="term" value="P:ubiquitin-dependent protein catabolic process"/>
    <property type="evidence" value="ECO:0007669"/>
    <property type="project" value="TreeGrafter"/>
</dbReference>
<dbReference type="EMBL" id="CAMGYJ010000004">
    <property type="protein sequence ID" value="CAI0404481.1"/>
    <property type="molecule type" value="Genomic_DNA"/>
</dbReference>
<dbReference type="PANTHER" id="PTHR15067:SF4">
    <property type="entry name" value="E3 UBIQUITIN-PROTEIN LIGASE RNF8"/>
    <property type="match status" value="1"/>
</dbReference>
<keyword evidence="8" id="KW-0862">Zinc</keyword>
<dbReference type="Gene3D" id="3.30.40.10">
    <property type="entry name" value="Zinc/RING finger domain, C3HC4 (zinc finger)"/>
    <property type="match status" value="1"/>
</dbReference>
<organism evidence="16 17">
    <name type="scientific">Linum tenue</name>
    <dbReference type="NCBI Taxonomy" id="586396"/>
    <lineage>
        <taxon>Eukaryota</taxon>
        <taxon>Viridiplantae</taxon>
        <taxon>Streptophyta</taxon>
        <taxon>Embryophyta</taxon>
        <taxon>Tracheophyta</taxon>
        <taxon>Spermatophyta</taxon>
        <taxon>Magnoliopsida</taxon>
        <taxon>eudicotyledons</taxon>
        <taxon>Gunneridae</taxon>
        <taxon>Pentapetalae</taxon>
        <taxon>rosids</taxon>
        <taxon>fabids</taxon>
        <taxon>Malpighiales</taxon>
        <taxon>Linaceae</taxon>
        <taxon>Linum</taxon>
    </lineage>
</organism>
<evidence type="ECO:0000259" key="15">
    <source>
        <dbReference type="PROSITE" id="PS51140"/>
    </source>
</evidence>
<dbReference type="Pfam" id="PF13639">
    <property type="entry name" value="zf-RING_2"/>
    <property type="match status" value="1"/>
</dbReference>
<dbReference type="Pfam" id="PF02845">
    <property type="entry name" value="CUE"/>
    <property type="match status" value="1"/>
</dbReference>
<feature type="transmembrane region" description="Helical" evidence="13">
    <location>
        <begin position="58"/>
        <end position="79"/>
    </location>
</feature>
<dbReference type="InterPro" id="IPR057992">
    <property type="entry name" value="TPR_SYVN1_N"/>
</dbReference>
<dbReference type="AlphaFoldDB" id="A0AAV0J3L9"/>
<protein>
    <recommendedName>
        <fullName evidence="18">E3 ubiquitin protein ligase RIN2</fullName>
    </recommendedName>
</protein>
<evidence type="ECO:0000256" key="8">
    <source>
        <dbReference type="ARBA" id="ARBA00022833"/>
    </source>
</evidence>
<evidence type="ECO:0000256" key="11">
    <source>
        <dbReference type="PROSITE-ProRule" id="PRU00175"/>
    </source>
</evidence>